<feature type="domain" description="OmpR/PhoB-type" evidence="7">
    <location>
        <begin position="1"/>
        <end position="102"/>
    </location>
</feature>
<gene>
    <name evidence="8" type="primary">afsR8</name>
    <name evidence="8" type="ORF">AHOG_12485</name>
</gene>
<evidence type="ECO:0000256" key="1">
    <source>
        <dbReference type="ARBA" id="ARBA00005820"/>
    </source>
</evidence>
<dbReference type="SMART" id="SM01043">
    <property type="entry name" value="BTAD"/>
    <property type="match status" value="1"/>
</dbReference>
<dbReference type="AlphaFoldDB" id="A0A221W2T1"/>
<feature type="region of interest" description="Disordered" evidence="6">
    <location>
        <begin position="250"/>
        <end position="277"/>
    </location>
</feature>
<comment type="similarity">
    <text evidence="1">Belongs to the AfsR/DnrI/RedD regulatory family.</text>
</comment>
<dbReference type="SUPFAM" id="SSF46894">
    <property type="entry name" value="C-terminal effector domain of the bipartite response regulators"/>
    <property type="match status" value="1"/>
</dbReference>
<dbReference type="EMBL" id="CP022521">
    <property type="protein sequence ID" value="ASO20140.1"/>
    <property type="molecule type" value="Genomic_DNA"/>
</dbReference>
<feature type="DNA-binding region" description="OmpR/PhoB-type" evidence="5">
    <location>
        <begin position="1"/>
        <end position="102"/>
    </location>
</feature>
<keyword evidence="9" id="KW-1185">Reference proteome</keyword>
<dbReference type="GO" id="GO:0006355">
    <property type="term" value="P:regulation of DNA-templated transcription"/>
    <property type="evidence" value="ECO:0007669"/>
    <property type="project" value="InterPro"/>
</dbReference>
<evidence type="ECO:0000256" key="3">
    <source>
        <dbReference type="ARBA" id="ARBA00023125"/>
    </source>
</evidence>
<dbReference type="Gene3D" id="3.40.50.300">
    <property type="entry name" value="P-loop containing nucleotide triphosphate hydrolases"/>
    <property type="match status" value="1"/>
</dbReference>
<dbReference type="Proteomes" id="UP000204221">
    <property type="component" value="Chromosome"/>
</dbReference>
<dbReference type="Pfam" id="PF00486">
    <property type="entry name" value="Trans_reg_C"/>
    <property type="match status" value="1"/>
</dbReference>
<dbReference type="SMART" id="SM00028">
    <property type="entry name" value="TPR"/>
    <property type="match status" value="7"/>
</dbReference>
<keyword evidence="2" id="KW-0805">Transcription regulation</keyword>
<dbReference type="InterPro" id="IPR019734">
    <property type="entry name" value="TPR_rpt"/>
</dbReference>
<dbReference type="KEGG" id="ahg:AHOG_12485"/>
<dbReference type="InterPro" id="IPR016032">
    <property type="entry name" value="Sig_transdc_resp-reg_C-effctor"/>
</dbReference>
<evidence type="ECO:0000256" key="4">
    <source>
        <dbReference type="ARBA" id="ARBA00023163"/>
    </source>
</evidence>
<proteinExistence type="inferred from homology"/>
<evidence type="ECO:0000256" key="6">
    <source>
        <dbReference type="SAM" id="MobiDB-lite"/>
    </source>
</evidence>
<evidence type="ECO:0000313" key="9">
    <source>
        <dbReference type="Proteomes" id="UP000204221"/>
    </source>
</evidence>
<evidence type="ECO:0000256" key="5">
    <source>
        <dbReference type="PROSITE-ProRule" id="PRU01091"/>
    </source>
</evidence>
<dbReference type="GO" id="GO:0043531">
    <property type="term" value="F:ADP binding"/>
    <property type="evidence" value="ECO:0007669"/>
    <property type="project" value="InterPro"/>
</dbReference>
<dbReference type="GO" id="GO:0003677">
    <property type="term" value="F:DNA binding"/>
    <property type="evidence" value="ECO:0007669"/>
    <property type="project" value="UniProtKB-UniRule"/>
</dbReference>
<reference evidence="8 9" key="1">
    <citation type="submission" date="2017-07" db="EMBL/GenBank/DDBJ databases">
        <title>Complete genome sequence of Actinoalloteichus hoggarensis DSM 45943, type strain of Actinoalloteichus hoggarensis.</title>
        <authorList>
            <person name="Ruckert C."/>
            <person name="Nouioui I."/>
            <person name="Willmese J."/>
            <person name="van Wezel G."/>
            <person name="Klenk H.-P."/>
            <person name="Kalinowski J."/>
            <person name="Zotchev S.B."/>
        </authorList>
    </citation>
    <scope>NUCLEOTIDE SEQUENCE [LARGE SCALE GENOMIC DNA]</scope>
    <source>
        <strain evidence="8 9">DSM 45943</strain>
    </source>
</reference>
<dbReference type="SUPFAM" id="SSF48452">
    <property type="entry name" value="TPR-like"/>
    <property type="match status" value="3"/>
</dbReference>
<dbReference type="InterPro" id="IPR011990">
    <property type="entry name" value="TPR-like_helical_dom_sf"/>
</dbReference>
<dbReference type="InterPro" id="IPR027417">
    <property type="entry name" value="P-loop_NTPase"/>
</dbReference>
<keyword evidence="3 5" id="KW-0238">DNA-binding</keyword>
<dbReference type="Pfam" id="PF13424">
    <property type="entry name" value="TPR_12"/>
    <property type="match status" value="3"/>
</dbReference>
<dbReference type="PANTHER" id="PTHR35807">
    <property type="entry name" value="TRANSCRIPTIONAL REGULATOR REDD-RELATED"/>
    <property type="match status" value="1"/>
</dbReference>
<dbReference type="Gene3D" id="1.10.10.10">
    <property type="entry name" value="Winged helix-like DNA-binding domain superfamily/Winged helix DNA-binding domain"/>
    <property type="match status" value="1"/>
</dbReference>
<dbReference type="InterPro" id="IPR001867">
    <property type="entry name" value="OmpR/PhoB-type_DNA-bd"/>
</dbReference>
<dbReference type="InterPro" id="IPR036388">
    <property type="entry name" value="WH-like_DNA-bd_sf"/>
</dbReference>
<dbReference type="OrthoDB" id="4507225at2"/>
<dbReference type="PROSITE" id="PS51755">
    <property type="entry name" value="OMPR_PHOB"/>
    <property type="match status" value="1"/>
</dbReference>
<accession>A0A221W2T1</accession>
<dbReference type="Pfam" id="PF03704">
    <property type="entry name" value="BTAD"/>
    <property type="match status" value="1"/>
</dbReference>
<dbReference type="SMART" id="SM00862">
    <property type="entry name" value="Trans_reg_C"/>
    <property type="match status" value="1"/>
</dbReference>
<name>A0A221W2T1_9PSEU</name>
<sequence length="1008" mass="110287">MGANDVKTEDGEPMFRLLGAVDVRMADIPLGPPKQRCVLATLLLEPGRTRTVEQLIDAVWGEHPPASARKAIQVYVSNLRRALSGRTTAVLATRPEGYRLTTPEETVDLFVFRALLDRAKNEHGPRRRALLHTAVRLWRGDPLAGAGESDFVLRNRLRLQEERLTALEARIAADLEAGEMEGLARELGGLLAEHPLREPLYELLMRVRWAEERPNEALAVFARARESLSRELGTDPGTGLRRLHQQLLTADGGSAESKQARSGPAQLPAGTAQFTGRRTEQRRILSLLQDDDPSLSPVIIVDGMAGVGKTGLVLRCAQQAADGFPDGQLYLDMRGHGGGHPVSAQEALERLLRSLEVPAERIPDDESAAAALYRSTLAGRRLLIAVDNVQHAEQLYPLIPGDNQCRLIATSRRRLGGFIATTGAHSVTLDVLSPEESVELIGRVAGTHVVRREPAAARALAALCSYLPLALRIAMARMSEDRGLGELARGLIEGRRLADLQFDDDPHASVRTAFHQSYVLLPEAQQRLFRRIGLSGLAQIDAHSAAALLDVDHGQARRHLMALADAHLVEPGEHRGFRLHDVVREYATELGTEQDPPAEQDTMMTRLLRHFQGSAEAAVAHIIPTHERQPRTPGAAGLEFADRAEGLDWLDAQQVNLVMLVEHAAGQGRGQAAWRLANALWRYLLYRRHITYWLSTHRTALRAAEQAGDTTGVAVTLTHLAIGTWNAGRFQEASELASRALHLHRHTGNWVHEWRTMNSLANTAFRLGNTTEALDWHQRAAALCREHDANAMLAGTLNNKALLHEQLGEFEQALCCAEQALAAYREVGDRTGEARVLTNVGKILARGDEPARALAVLHDGLRIKRELGDRDSQAAPLTNLGSALARLGRHAEAAAHHREALDIVGGTEPTVAAEILNNLGLALTALGNGVEALRHHRAALTWARECQNRYEEGRALDALATAHLSLGDRGAATERLREALAVYETLQGPEAEQTRRRLAEAECPCGDP</sequence>
<evidence type="ECO:0000259" key="7">
    <source>
        <dbReference type="PROSITE" id="PS51755"/>
    </source>
</evidence>
<dbReference type="CDD" id="cd15831">
    <property type="entry name" value="BTAD"/>
    <property type="match status" value="1"/>
</dbReference>
<dbReference type="InterPro" id="IPR005158">
    <property type="entry name" value="BTAD"/>
</dbReference>
<dbReference type="GO" id="GO:0000160">
    <property type="term" value="P:phosphorelay signal transduction system"/>
    <property type="evidence" value="ECO:0007669"/>
    <property type="project" value="InterPro"/>
</dbReference>
<evidence type="ECO:0000256" key="2">
    <source>
        <dbReference type="ARBA" id="ARBA00023015"/>
    </source>
</evidence>
<evidence type="ECO:0000313" key="8">
    <source>
        <dbReference type="EMBL" id="ASO20140.1"/>
    </source>
</evidence>
<dbReference type="PRINTS" id="PR00364">
    <property type="entry name" value="DISEASERSIST"/>
</dbReference>
<dbReference type="Gene3D" id="1.25.40.10">
    <property type="entry name" value="Tetratricopeptide repeat domain"/>
    <property type="match status" value="3"/>
</dbReference>
<dbReference type="InterPro" id="IPR002182">
    <property type="entry name" value="NB-ARC"/>
</dbReference>
<protein>
    <submittedName>
        <fullName evidence="8">Regulatory protein AfsR</fullName>
    </submittedName>
</protein>
<dbReference type="Pfam" id="PF00931">
    <property type="entry name" value="NB-ARC"/>
    <property type="match status" value="1"/>
</dbReference>
<keyword evidence="4" id="KW-0804">Transcription</keyword>
<dbReference type="SUPFAM" id="SSF52540">
    <property type="entry name" value="P-loop containing nucleoside triphosphate hydrolases"/>
    <property type="match status" value="1"/>
</dbReference>
<organism evidence="8 9">
    <name type="scientific">Actinoalloteichus hoggarensis</name>
    <dbReference type="NCBI Taxonomy" id="1470176"/>
    <lineage>
        <taxon>Bacteria</taxon>
        <taxon>Bacillati</taxon>
        <taxon>Actinomycetota</taxon>
        <taxon>Actinomycetes</taxon>
        <taxon>Pseudonocardiales</taxon>
        <taxon>Pseudonocardiaceae</taxon>
        <taxon>Actinoalloteichus</taxon>
    </lineage>
</organism>
<dbReference type="PANTHER" id="PTHR35807:SF1">
    <property type="entry name" value="TRANSCRIPTIONAL REGULATOR REDD"/>
    <property type="match status" value="1"/>
</dbReference>
<dbReference type="InterPro" id="IPR051677">
    <property type="entry name" value="AfsR-DnrI-RedD_regulator"/>
</dbReference>